<name>A0ABN5PMW3_9ACTO</name>
<dbReference type="RefSeq" id="WP_120204236.1">
    <property type="nucleotide sequence ID" value="NZ_CP032514.1"/>
</dbReference>
<dbReference type="InterPro" id="IPR017853">
    <property type="entry name" value="GH"/>
</dbReference>
<dbReference type="Proteomes" id="UP000273001">
    <property type="component" value="Chromosome"/>
</dbReference>
<dbReference type="Gene3D" id="3.20.20.80">
    <property type="entry name" value="Glycosidases"/>
    <property type="match status" value="1"/>
</dbReference>
<evidence type="ECO:0000313" key="1">
    <source>
        <dbReference type="EMBL" id="AYD89652.1"/>
    </source>
</evidence>
<accession>A0ABN5PMW3</accession>
<sequence length="408" mass="44664">MTTTTTLIHRPYDGPRQWWRQALVYELASPALGATDLERTGPLLDHVASLGLDTVLVRPSLVDTDTEADAVVGFTERAHQRGIRVLARVSGALGPVTGPHVQHDTRIVTGKETEGEDLLRRAEAFLAAGADGIDLGMIVPPEVRQATDLEVLSSYFALLRHTVSRYVSEGVIGADVSTDYPDSLRHHLQEDWVHHLRDDYLALVRWDASSLTSHLGRSLNEHDQFQAPPVWRYLPSHVVLAEMAPGDGRRWYSASRKERLRRANALQTMMLALPGSVYLRQGDEIALADQDKPGTPLELADLVSQQAQQQASQFGSPVATVRHAAYLRRENDLAGAPLAFVSGLEWCPQQTLTFLVRGVLVLVNTSSAPVVLPREARVLLASSPLSQDEGSLLVPAATTTWIEASTVA</sequence>
<keyword evidence="1" id="KW-0326">Glycosidase</keyword>
<protein>
    <submittedName>
        <fullName evidence="1">Glycosidase</fullName>
    </submittedName>
</protein>
<keyword evidence="1" id="KW-0378">Hydrolase</keyword>
<dbReference type="GO" id="GO:0016798">
    <property type="term" value="F:hydrolase activity, acting on glycosyl bonds"/>
    <property type="evidence" value="ECO:0007669"/>
    <property type="project" value="UniProtKB-KW"/>
</dbReference>
<reference evidence="1 2" key="1">
    <citation type="submission" date="2018-09" db="EMBL/GenBank/DDBJ databases">
        <authorList>
            <person name="Li J."/>
        </authorList>
    </citation>
    <scope>NUCLEOTIDE SEQUENCE [LARGE SCALE GENOMIC DNA]</scope>
    <source>
        <strain evidence="1 2">2129</strain>
    </source>
</reference>
<dbReference type="EMBL" id="CP032514">
    <property type="protein sequence ID" value="AYD89652.1"/>
    <property type="molecule type" value="Genomic_DNA"/>
</dbReference>
<proteinExistence type="predicted"/>
<gene>
    <name evidence="1" type="ORF">D5R93_05615</name>
</gene>
<organism evidence="1 2">
    <name type="scientific">Actinomyces lilanjuaniae</name>
    <dbReference type="NCBI Taxonomy" id="2321394"/>
    <lineage>
        <taxon>Bacteria</taxon>
        <taxon>Bacillati</taxon>
        <taxon>Actinomycetota</taxon>
        <taxon>Actinomycetes</taxon>
        <taxon>Actinomycetales</taxon>
        <taxon>Actinomycetaceae</taxon>
        <taxon>Actinomyces</taxon>
    </lineage>
</organism>
<keyword evidence="2" id="KW-1185">Reference proteome</keyword>
<dbReference type="SUPFAM" id="SSF51445">
    <property type="entry name" value="(Trans)glycosidases"/>
    <property type="match status" value="1"/>
</dbReference>
<evidence type="ECO:0000313" key="2">
    <source>
        <dbReference type="Proteomes" id="UP000273001"/>
    </source>
</evidence>